<reference evidence="2 3" key="1">
    <citation type="submission" date="2013-10" db="EMBL/GenBank/DDBJ databases">
        <title>The Genome Sequence of Acinetobacter indicus CIP 110367.</title>
        <authorList>
            <consortium name="The Broad Institute Genomics Platform"/>
            <consortium name="The Broad Institute Genome Sequencing Center for Infectious Disease"/>
            <person name="Cerqueira G."/>
            <person name="Feldgarden M."/>
            <person name="Courvalin P."/>
            <person name="Grillot-Courvalin C."/>
            <person name="Clermont D."/>
            <person name="Rocha E."/>
            <person name="Yoon E.-J."/>
            <person name="Nemec A."/>
            <person name="Young S.K."/>
            <person name="Zeng Q."/>
            <person name="Gargeya S."/>
            <person name="Fitzgerald M."/>
            <person name="Abouelleil A."/>
            <person name="Alvarado L."/>
            <person name="Berlin A.M."/>
            <person name="Chapman S.B."/>
            <person name="Gainer-Dewar J."/>
            <person name="Goldberg J."/>
            <person name="Gnerre S."/>
            <person name="Griggs A."/>
            <person name="Gujja S."/>
            <person name="Hansen M."/>
            <person name="Howarth C."/>
            <person name="Imamovic A."/>
            <person name="Ireland A."/>
            <person name="Larimer J."/>
            <person name="McCowan C."/>
            <person name="Murphy C."/>
            <person name="Pearson M."/>
            <person name="Poon T.W."/>
            <person name="Priest M."/>
            <person name="Roberts A."/>
            <person name="Saif S."/>
            <person name="Shea T."/>
            <person name="Sykes S."/>
            <person name="Wortman J."/>
            <person name="Nusbaum C."/>
            <person name="Birren B."/>
        </authorList>
    </citation>
    <scope>NUCLEOTIDE SEQUENCE [LARGE SCALE GENOMIC DNA]</scope>
    <source>
        <strain evidence="2 3">CIP 110367</strain>
    </source>
</reference>
<feature type="signal peptide" evidence="1">
    <location>
        <begin position="1"/>
        <end position="27"/>
    </location>
</feature>
<dbReference type="RefSeq" id="WP_016658478.1">
    <property type="nucleotide sequence ID" value="NZ_BBSF01000015.1"/>
</dbReference>
<keyword evidence="1" id="KW-0732">Signal</keyword>
<proteinExistence type="predicted"/>
<evidence type="ECO:0000313" key="3">
    <source>
        <dbReference type="Proteomes" id="UP000018415"/>
    </source>
</evidence>
<dbReference type="Proteomes" id="UP000018415">
    <property type="component" value="Unassembled WGS sequence"/>
</dbReference>
<evidence type="ECO:0000256" key="1">
    <source>
        <dbReference type="SAM" id="SignalP"/>
    </source>
</evidence>
<accession>V2UHI0</accession>
<keyword evidence="3" id="KW-1185">Reference proteome</keyword>
<feature type="chain" id="PRO_5004712023" description="PilC beta-propeller domain-containing protein" evidence="1">
    <location>
        <begin position="28"/>
        <end position="1188"/>
    </location>
</feature>
<dbReference type="eggNOG" id="COG3419">
    <property type="taxonomic scope" value="Bacteria"/>
</dbReference>
<dbReference type="HOGENOM" id="CLU_004937_0_0_6"/>
<dbReference type="PATRIC" id="fig|1341679.3.peg.1917"/>
<organism evidence="2 3">
    <name type="scientific">Acinetobacter indicus CIP 110367</name>
    <dbReference type="NCBI Taxonomy" id="1341679"/>
    <lineage>
        <taxon>Bacteria</taxon>
        <taxon>Pseudomonadati</taxon>
        <taxon>Pseudomonadota</taxon>
        <taxon>Gammaproteobacteria</taxon>
        <taxon>Moraxellales</taxon>
        <taxon>Moraxellaceae</taxon>
        <taxon>Acinetobacter</taxon>
    </lineage>
</organism>
<dbReference type="AlphaFoldDB" id="V2UHI0"/>
<evidence type="ECO:0008006" key="4">
    <source>
        <dbReference type="Google" id="ProtNLM"/>
    </source>
</evidence>
<gene>
    <name evidence="2" type="ORF">P253_01969</name>
</gene>
<sequence length="1188" mass="125947">MKNTAKIMTFKLSVLTTLMLCVTANNASDIEIYKAPNASDGKARVMLNLDNSTFMSGDPDGTNGGNGTIGMDFPGVECKDKGEKYKIESETWTTGTKSYTYEAAYCVMPKATYDGLTGAAKTRVTNLCPSTASGDRKCYSRLTMLKRGALKVINDAALGSNVKIGLNFFPQHTAAPQDGSADVTRPVPLAWYNASTGAICDTAPYTGCTDGRDQLSRIVAGIRKSETNLKEKTVPVALGYGNAAHGLLTDSANVALGTADQCSGYGIFTLTSGMPVDDDIGAGRDQLNKILRTGTDSQLSGSSASQCANGGSGGSTGNTGAAWQCVNAAATRLMAGKAKISVPVKSVVVSYGTDMTLGLPDLQPYDPELTSQTTINTDVQSISDGKIKENKRYAAYAGLNGGGGYYSVQDPDTLSKTIKDFIADVGKVDIPYMTTGAPTIPQDPLNPVLIQSNAYFSQFKPTPTKTTTVGNQLWAGNMKKYRVNNVGRLVGKNGDIVGAAEVKEDVTNDVGQLITGTHDYWAPAVSSDATIAKGAETLQGSELFARMGGAWSQLPLATIVAGATVDNRKLWTNRVVDSATAAVSNSSTLRQINSADWAVNDPKRSDIMSLFNLRQLGAVMHSSPLLLSNEGKITYNASTKQLESSGREDYVLFGSTQGLLHVVKADDYTSTNGGGKEIFAFVPNEMVENQSKAFLTPDQTTGGTANLFYGIDAPWTAYTEYVPKADGTLTVGTGKTTTGTTTLKGKQFVYGGLRMGGRSYYSLDLTDMSSPSLKFHINPDAAASGTPLSYMGESWSKPKIAWVNWQGSRKMVMFVGGGYDAGGTTGKANNGGYESDTYDQDNGIGAGVYMFSADGADAGNLLWWASNNASATTAATTDSGVIALKDANMKYSVVSEIKTADRDNDGLVDHLYFGDLGGQVFRIDLNNNASTSGAFATRSTRIMNMHASGGTSPRFYAAPSFAIFEDSASGNLFAGISIGSGNLSHPLAGYDSGRHYDALYTIYDKDVTRSDLYTASTMNTQDTAVGATGSLAINELTMENRFQQTEDNMTALVAPYATSSGWYYKLPGGTKIQHEKIFYSPTVIDYDLYVSSYDASRLGLTGACGGGVQGVSKVQIFCMPFGQCSAADYPSRTNTNYSDDHGPGIQNHAIASGGDGTTRLVGGAIIGNNLNDQYATTIKLIAQRWYEK</sequence>
<dbReference type="EMBL" id="AYET01000004">
    <property type="protein sequence ID" value="ESK47946.1"/>
    <property type="molecule type" value="Genomic_DNA"/>
</dbReference>
<evidence type="ECO:0000313" key="2">
    <source>
        <dbReference type="EMBL" id="ESK47946.1"/>
    </source>
</evidence>
<dbReference type="OrthoDB" id="7156875at2"/>
<name>V2UHI0_9GAMM</name>
<protein>
    <recommendedName>
        <fullName evidence="4">PilC beta-propeller domain-containing protein</fullName>
    </recommendedName>
</protein>
<comment type="caution">
    <text evidence="2">The sequence shown here is derived from an EMBL/GenBank/DDBJ whole genome shotgun (WGS) entry which is preliminary data.</text>
</comment>